<feature type="compositionally biased region" description="Acidic residues" evidence="1">
    <location>
        <begin position="18"/>
        <end position="29"/>
    </location>
</feature>
<protein>
    <submittedName>
        <fullName evidence="2">Uncharacterized protein</fullName>
    </submittedName>
</protein>
<evidence type="ECO:0000256" key="1">
    <source>
        <dbReference type="SAM" id="MobiDB-lite"/>
    </source>
</evidence>
<name>A0A8J5ISS1_9STRA</name>
<evidence type="ECO:0000313" key="2">
    <source>
        <dbReference type="EMBL" id="KAG6944023.1"/>
    </source>
</evidence>
<evidence type="ECO:0000313" key="3">
    <source>
        <dbReference type="Proteomes" id="UP000709295"/>
    </source>
</evidence>
<accession>A0A8J5ISS1</accession>
<reference evidence="2" key="1">
    <citation type="submission" date="2021-01" db="EMBL/GenBank/DDBJ databases">
        <title>Phytophthora aleatoria, a newly-described species from Pinus radiata is distinct from Phytophthora cactorum isolates based on comparative genomics.</title>
        <authorList>
            <person name="Mcdougal R."/>
            <person name="Panda P."/>
            <person name="Williams N."/>
            <person name="Studholme D.J."/>
        </authorList>
    </citation>
    <scope>NUCLEOTIDE SEQUENCE</scope>
    <source>
        <strain evidence="2">NZFS 4037</strain>
    </source>
</reference>
<dbReference type="EMBL" id="JAENGY010002503">
    <property type="protein sequence ID" value="KAG6944023.1"/>
    <property type="molecule type" value="Genomic_DNA"/>
</dbReference>
<comment type="caution">
    <text evidence="2">The sequence shown here is derived from an EMBL/GenBank/DDBJ whole genome shotgun (WGS) entry which is preliminary data.</text>
</comment>
<organism evidence="2 3">
    <name type="scientific">Phytophthora aleatoria</name>
    <dbReference type="NCBI Taxonomy" id="2496075"/>
    <lineage>
        <taxon>Eukaryota</taxon>
        <taxon>Sar</taxon>
        <taxon>Stramenopiles</taxon>
        <taxon>Oomycota</taxon>
        <taxon>Peronosporomycetes</taxon>
        <taxon>Peronosporales</taxon>
        <taxon>Peronosporaceae</taxon>
        <taxon>Phytophthora</taxon>
    </lineage>
</organism>
<proteinExistence type="predicted"/>
<sequence>MFTPSPQIAQDADHLAEDSDEEDPGDGELDIGYTEAGTSSNSACRAEQDYEDDNEFEEIPAAVIHEFPAENVPNFPQEVKLSGFRAQKATLEELFAVIST</sequence>
<dbReference type="Proteomes" id="UP000709295">
    <property type="component" value="Unassembled WGS sequence"/>
</dbReference>
<dbReference type="AlphaFoldDB" id="A0A8J5ISS1"/>
<feature type="region of interest" description="Disordered" evidence="1">
    <location>
        <begin position="1"/>
        <end position="52"/>
    </location>
</feature>
<keyword evidence="3" id="KW-1185">Reference proteome</keyword>
<gene>
    <name evidence="2" type="ORF">JG688_00017310</name>
</gene>